<dbReference type="OrthoDB" id="1492494at2"/>
<name>A0A5B8V741_9BACT</name>
<reference evidence="1 2" key="1">
    <citation type="journal article" date="2016" name="Int. J. Syst. Evol. Microbiol.">
        <title>Panacibacter ginsenosidivorans gen. nov., sp. nov., with ginsenoside converting activity isolated from soil of a ginseng field.</title>
        <authorList>
            <person name="Siddiqi M.Z."/>
            <person name="Muhammad Shafi S."/>
            <person name="Choi K.D."/>
            <person name="Im W.T."/>
        </authorList>
    </citation>
    <scope>NUCLEOTIDE SEQUENCE [LARGE SCALE GENOMIC DNA]</scope>
    <source>
        <strain evidence="1 2">Gsoil1550</strain>
    </source>
</reference>
<dbReference type="EMBL" id="CP042435">
    <property type="protein sequence ID" value="QEC66591.1"/>
    <property type="molecule type" value="Genomic_DNA"/>
</dbReference>
<protein>
    <recommendedName>
        <fullName evidence="3">NYN domain-containing protein</fullName>
    </recommendedName>
</protein>
<evidence type="ECO:0000313" key="1">
    <source>
        <dbReference type="EMBL" id="QEC66591.1"/>
    </source>
</evidence>
<sequence>MPFHVLIDYDNLSYQDTSRQLIDLSGKLISKFSPTEIKDKNITIRLYGGWYENNNITRKAQNLNAEIMRDFPRTEMLSDNKTTVIVNIELATSLTSAPRIELFNTFRRRGFPSGVQSHNPRLKGCLITNCPIVEVYNFFQLNKCNTCNTIRPEHIIFRQEQKLVDTMLTSDLINICQSNRIVSVVSSDDDLWPGILAGVMGGAKVYHMQTKPRATPTHYSRTVTANYFQKNL</sequence>
<proteinExistence type="predicted"/>
<dbReference type="RefSeq" id="WP_147188391.1">
    <property type="nucleotide sequence ID" value="NZ_CP042435.1"/>
</dbReference>
<evidence type="ECO:0000313" key="2">
    <source>
        <dbReference type="Proteomes" id="UP000321533"/>
    </source>
</evidence>
<keyword evidence="2" id="KW-1185">Reference proteome</keyword>
<dbReference type="AlphaFoldDB" id="A0A5B8V741"/>
<accession>A0A5B8V741</accession>
<gene>
    <name evidence="1" type="ORF">FRZ67_04495</name>
</gene>
<evidence type="ECO:0008006" key="3">
    <source>
        <dbReference type="Google" id="ProtNLM"/>
    </source>
</evidence>
<organism evidence="1 2">
    <name type="scientific">Panacibacter ginsenosidivorans</name>
    <dbReference type="NCBI Taxonomy" id="1813871"/>
    <lineage>
        <taxon>Bacteria</taxon>
        <taxon>Pseudomonadati</taxon>
        <taxon>Bacteroidota</taxon>
        <taxon>Chitinophagia</taxon>
        <taxon>Chitinophagales</taxon>
        <taxon>Chitinophagaceae</taxon>
        <taxon>Panacibacter</taxon>
    </lineage>
</organism>
<dbReference type="KEGG" id="pgin:FRZ67_04495"/>
<dbReference type="Proteomes" id="UP000321533">
    <property type="component" value="Chromosome"/>
</dbReference>